<dbReference type="HOGENOM" id="CLU_3225706_0_0_1"/>
<evidence type="ECO:0000313" key="1">
    <source>
        <dbReference type="EMBL" id="EAL71743.1"/>
    </source>
</evidence>
<comment type="caution">
    <text evidence="1">The sequence shown here is derived from an EMBL/GenBank/DDBJ whole genome shotgun (WGS) entry which is preliminary data.</text>
</comment>
<name>Q55B92_DICDI</name>
<proteinExistence type="predicted"/>
<organism evidence="1 2">
    <name type="scientific">Dictyostelium discoideum</name>
    <name type="common">Social amoeba</name>
    <dbReference type="NCBI Taxonomy" id="44689"/>
    <lineage>
        <taxon>Eukaryota</taxon>
        <taxon>Amoebozoa</taxon>
        <taxon>Evosea</taxon>
        <taxon>Eumycetozoa</taxon>
        <taxon>Dictyostelia</taxon>
        <taxon>Dictyosteliales</taxon>
        <taxon>Dictyosteliaceae</taxon>
        <taxon>Dictyostelium</taxon>
    </lineage>
</organism>
<dbReference type="KEGG" id="ddi:DDB_G0271226"/>
<evidence type="ECO:0000313" key="2">
    <source>
        <dbReference type="Proteomes" id="UP000002195"/>
    </source>
</evidence>
<keyword evidence="2" id="KW-1185">Reference proteome</keyword>
<dbReference type="VEuPathDB" id="AmoebaDB:DDB_G0271226"/>
<protein>
    <submittedName>
        <fullName evidence="1">Uncharacterized protein</fullName>
    </submittedName>
</protein>
<dbReference type="Proteomes" id="UP000002195">
    <property type="component" value="Unassembled WGS sequence"/>
</dbReference>
<reference evidence="1 2" key="1">
    <citation type="journal article" date="2005" name="Nature">
        <title>The genome of the social amoeba Dictyostelium discoideum.</title>
        <authorList>
            <consortium name="The Dictyostelium discoideum Sequencing Consortium"/>
            <person name="Eichinger L."/>
            <person name="Pachebat J.A."/>
            <person name="Glockner G."/>
            <person name="Rajandream M.A."/>
            <person name="Sucgang R."/>
            <person name="Berriman M."/>
            <person name="Song J."/>
            <person name="Olsen R."/>
            <person name="Szafranski K."/>
            <person name="Xu Q."/>
            <person name="Tunggal B."/>
            <person name="Kummerfeld S."/>
            <person name="Madera M."/>
            <person name="Konfortov B.A."/>
            <person name="Rivero F."/>
            <person name="Bankier A.T."/>
            <person name="Lehmann R."/>
            <person name="Hamlin N."/>
            <person name="Davies R."/>
            <person name="Gaudet P."/>
            <person name="Fey P."/>
            <person name="Pilcher K."/>
            <person name="Chen G."/>
            <person name="Saunders D."/>
            <person name="Sodergren E."/>
            <person name="Davis P."/>
            <person name="Kerhornou A."/>
            <person name="Nie X."/>
            <person name="Hall N."/>
            <person name="Anjard C."/>
            <person name="Hemphill L."/>
            <person name="Bason N."/>
            <person name="Farbrother P."/>
            <person name="Desany B."/>
            <person name="Just E."/>
            <person name="Morio T."/>
            <person name="Rost R."/>
            <person name="Churcher C."/>
            <person name="Cooper J."/>
            <person name="Haydock S."/>
            <person name="van Driessche N."/>
            <person name="Cronin A."/>
            <person name="Goodhead I."/>
            <person name="Muzny D."/>
            <person name="Mourier T."/>
            <person name="Pain A."/>
            <person name="Lu M."/>
            <person name="Harper D."/>
            <person name="Lindsay R."/>
            <person name="Hauser H."/>
            <person name="James K."/>
            <person name="Quiles M."/>
            <person name="Madan Babu M."/>
            <person name="Saito T."/>
            <person name="Buchrieser C."/>
            <person name="Wardroper A."/>
            <person name="Felder M."/>
            <person name="Thangavelu M."/>
            <person name="Johnson D."/>
            <person name="Knights A."/>
            <person name="Loulseged H."/>
            <person name="Mungall K."/>
            <person name="Oliver K."/>
            <person name="Price C."/>
            <person name="Quail M.A."/>
            <person name="Urushihara H."/>
            <person name="Hernandez J."/>
            <person name="Rabbinowitsch E."/>
            <person name="Steffen D."/>
            <person name="Sanders M."/>
            <person name="Ma J."/>
            <person name="Kohara Y."/>
            <person name="Sharp S."/>
            <person name="Simmonds M."/>
            <person name="Spiegler S."/>
            <person name="Tivey A."/>
            <person name="Sugano S."/>
            <person name="White B."/>
            <person name="Walker D."/>
            <person name="Woodward J."/>
            <person name="Winckler T."/>
            <person name="Tanaka Y."/>
            <person name="Shaulsky G."/>
            <person name="Schleicher M."/>
            <person name="Weinstock G."/>
            <person name="Rosenthal A."/>
            <person name="Cox E.C."/>
            <person name="Chisholm R.L."/>
            <person name="Gibbs R."/>
            <person name="Loomis W.F."/>
            <person name="Platzer M."/>
            <person name="Kay R.R."/>
            <person name="Williams J."/>
            <person name="Dear P.H."/>
            <person name="Noegel A.A."/>
            <person name="Barrell B."/>
            <person name="Kuspa A."/>
        </authorList>
    </citation>
    <scope>NUCLEOTIDE SEQUENCE [LARGE SCALE GENOMIC DNA]</scope>
    <source>
        <strain evidence="1 2">AX4</strain>
    </source>
</reference>
<dbReference type="PaxDb" id="44689-DDB0202789"/>
<dbReference type="GeneID" id="8617913"/>
<dbReference type="EMBL" id="AAFI02000006">
    <property type="protein sequence ID" value="EAL71743.1"/>
    <property type="molecule type" value="Genomic_DNA"/>
</dbReference>
<dbReference type="InParanoid" id="Q55B92"/>
<gene>
    <name evidence="1" type="ORF">DDB_G0271226</name>
</gene>
<dbReference type="RefSeq" id="XP_645720.1">
    <property type="nucleotide sequence ID" value="XM_640628.1"/>
</dbReference>
<dbReference type="AlphaFoldDB" id="Q55B92"/>
<accession>Q55B92</accession>
<sequence length="44" mass="5086">MVFKIFKGKKLFYNKTCRYRSTHVNCSSLFGPDISGQQVKSIDL</sequence>